<feature type="domain" description="Metallo-beta-lactamase" evidence="1">
    <location>
        <begin position="47"/>
        <end position="252"/>
    </location>
</feature>
<reference evidence="2" key="1">
    <citation type="submission" date="2018-06" db="EMBL/GenBank/DDBJ databases">
        <authorList>
            <person name="Zhirakovskaya E."/>
        </authorList>
    </citation>
    <scope>NUCLEOTIDE SEQUENCE</scope>
</reference>
<dbReference type="PANTHER" id="PTHR42663:SF6">
    <property type="entry name" value="HYDROLASE C777.06C-RELATED"/>
    <property type="match status" value="1"/>
</dbReference>
<dbReference type="InterPro" id="IPR001279">
    <property type="entry name" value="Metallo-B-lactamas"/>
</dbReference>
<organism evidence="2">
    <name type="scientific">hydrothermal vent metagenome</name>
    <dbReference type="NCBI Taxonomy" id="652676"/>
    <lineage>
        <taxon>unclassified sequences</taxon>
        <taxon>metagenomes</taxon>
        <taxon>ecological metagenomes</taxon>
    </lineage>
</organism>
<protein>
    <recommendedName>
        <fullName evidence="1">Metallo-beta-lactamase domain-containing protein</fullName>
    </recommendedName>
</protein>
<dbReference type="EMBL" id="UOEM01000053">
    <property type="protein sequence ID" value="VAW12805.1"/>
    <property type="molecule type" value="Genomic_DNA"/>
</dbReference>
<gene>
    <name evidence="2" type="ORF">MNBD_ALPHA09-2278</name>
</gene>
<name>A0A3B0T391_9ZZZZ</name>
<sequence>MKITFLGTSAATACPLPFCKCNFCETARIRGGKDFRKRSSLLLNDDLLIDFGPDVMSSSFVHGVSIVDIKFLLQTHSHADHFDPSAFGTRFSGYAVKKVPMLELYGSDLTLRKLSEMLRGDGHIRDLYDKKEQNELKLKVFSLVHFQSLDIGRYNVISFPANHDDEVDSLIYAISEKKCNIFYGVDTGELSEEIWNYFYEKDLKFDIIILDHTYGPNIEGDSHLSADIFISYVERMKKNGILNAKARIFATHISHEGNYNHKELSKYSERHGYEIAYDGLVINIDN</sequence>
<accession>A0A3B0T391</accession>
<dbReference type="Gene3D" id="3.60.15.10">
    <property type="entry name" value="Ribonuclease Z/Hydroxyacylglutathione hydrolase-like"/>
    <property type="match status" value="1"/>
</dbReference>
<dbReference type="InterPro" id="IPR036866">
    <property type="entry name" value="RibonucZ/Hydroxyglut_hydro"/>
</dbReference>
<evidence type="ECO:0000259" key="1">
    <source>
        <dbReference type="Pfam" id="PF12706"/>
    </source>
</evidence>
<evidence type="ECO:0000313" key="2">
    <source>
        <dbReference type="EMBL" id="VAW12805.1"/>
    </source>
</evidence>
<dbReference type="AlphaFoldDB" id="A0A3B0T391"/>
<dbReference type="Pfam" id="PF12706">
    <property type="entry name" value="Lactamase_B_2"/>
    <property type="match status" value="1"/>
</dbReference>
<dbReference type="PANTHER" id="PTHR42663">
    <property type="entry name" value="HYDROLASE C777.06C-RELATED-RELATED"/>
    <property type="match status" value="1"/>
</dbReference>
<proteinExistence type="predicted"/>
<dbReference type="SUPFAM" id="SSF56281">
    <property type="entry name" value="Metallo-hydrolase/oxidoreductase"/>
    <property type="match status" value="1"/>
</dbReference>